<name>A0A1X3IY07_ECOLX</name>
<evidence type="ECO:0000313" key="2">
    <source>
        <dbReference type="Proteomes" id="UP000193942"/>
    </source>
</evidence>
<dbReference type="AlphaFoldDB" id="A0A1X3IY07"/>
<evidence type="ECO:0000313" key="1">
    <source>
        <dbReference type="EMBL" id="OSK93083.1"/>
    </source>
</evidence>
<dbReference type="EMBL" id="ADIZ01000029">
    <property type="protein sequence ID" value="OSK93083.1"/>
    <property type="molecule type" value="Genomic_DNA"/>
</dbReference>
<organism evidence="1 2">
    <name type="scientific">Escherichia coli TA447</name>
    <dbReference type="NCBI Taxonomy" id="656447"/>
    <lineage>
        <taxon>Bacteria</taxon>
        <taxon>Pseudomonadati</taxon>
        <taxon>Pseudomonadota</taxon>
        <taxon>Gammaproteobacteria</taxon>
        <taxon>Enterobacterales</taxon>
        <taxon>Enterobacteriaceae</taxon>
        <taxon>Escherichia</taxon>
    </lineage>
</organism>
<protein>
    <submittedName>
        <fullName evidence="1">Uncharacterized protein</fullName>
    </submittedName>
</protein>
<proteinExistence type="predicted"/>
<gene>
    <name evidence="1" type="ORF">ECXG_04815</name>
</gene>
<reference evidence="1 2" key="1">
    <citation type="submission" date="2010-04" db="EMBL/GenBank/DDBJ databases">
        <title>The Genome Sequence of Escherichia coli TA447.</title>
        <authorList>
            <consortium name="The Broad Institute Genome Sequencing Platform"/>
            <consortium name="The Broad Institute Genome Sequencing Center for Infectious Disease"/>
            <person name="Feldgarden M."/>
            <person name="Gordon D.M."/>
            <person name="Johnson J.R."/>
            <person name="Johnston B.D."/>
            <person name="Young S."/>
            <person name="Zeng Q."/>
            <person name="Koehrsen M."/>
            <person name="Alvarado L."/>
            <person name="Berlin A.M."/>
            <person name="Borenstein D."/>
            <person name="Chapman S.B."/>
            <person name="Chen Z."/>
            <person name="Engels R."/>
            <person name="Freedman E."/>
            <person name="Gellesch M."/>
            <person name="Goldberg J."/>
            <person name="Griggs A."/>
            <person name="Gujja S."/>
            <person name="Heilman E.R."/>
            <person name="Heiman D.I."/>
            <person name="Hepburn T.A."/>
            <person name="Howarth C."/>
            <person name="Jen D."/>
            <person name="Larson L."/>
            <person name="Mehta T."/>
            <person name="Park D."/>
            <person name="Pearson M."/>
            <person name="Richards J."/>
            <person name="Roberts A."/>
            <person name="Saif S."/>
            <person name="Shea T.D."/>
            <person name="Shenoy N."/>
            <person name="Sisk P."/>
            <person name="Stolte C."/>
            <person name="Sykes S.N."/>
            <person name="Walk T."/>
            <person name="White J."/>
            <person name="Yandava C."/>
            <person name="Haas B."/>
            <person name="Henn M.R."/>
            <person name="Nusbaum C."/>
            <person name="Birren B."/>
        </authorList>
    </citation>
    <scope>NUCLEOTIDE SEQUENCE [LARGE SCALE GENOMIC DNA]</scope>
    <source>
        <strain evidence="1 2">TA447</strain>
    </source>
</reference>
<comment type="caution">
    <text evidence="1">The sequence shown here is derived from an EMBL/GenBank/DDBJ whole genome shotgun (WGS) entry which is preliminary data.</text>
</comment>
<sequence>MISLKQLNKETIMGLDIYIEMQPKNDLDNEASRKRVAYFRKFNALVGWMERNVGEVENCELLELTMNDICFLKAHLMHINESNCEEYLPTREGFFFGSQEYDEGYWHDVDKLKKLVEDLIRNHDFHNNRLTFCAWW</sequence>
<accession>A0A1X3IY07</accession>
<dbReference type="Proteomes" id="UP000193942">
    <property type="component" value="Unassembled WGS sequence"/>
</dbReference>